<accession>A0A8H6ZK91</accession>
<comment type="caution">
    <text evidence="1">The sequence shown here is derived from an EMBL/GenBank/DDBJ whole genome shotgun (WGS) entry which is preliminary data.</text>
</comment>
<gene>
    <name evidence="1" type="ORF">MSAN_00270500</name>
</gene>
<organism evidence="1 2">
    <name type="scientific">Mycena sanguinolenta</name>
    <dbReference type="NCBI Taxonomy" id="230812"/>
    <lineage>
        <taxon>Eukaryota</taxon>
        <taxon>Fungi</taxon>
        <taxon>Dikarya</taxon>
        <taxon>Basidiomycota</taxon>
        <taxon>Agaricomycotina</taxon>
        <taxon>Agaricomycetes</taxon>
        <taxon>Agaricomycetidae</taxon>
        <taxon>Agaricales</taxon>
        <taxon>Marasmiineae</taxon>
        <taxon>Mycenaceae</taxon>
        <taxon>Mycena</taxon>
    </lineage>
</organism>
<evidence type="ECO:0000313" key="1">
    <source>
        <dbReference type="EMBL" id="KAF7378436.1"/>
    </source>
</evidence>
<dbReference type="Proteomes" id="UP000623467">
    <property type="component" value="Unassembled WGS sequence"/>
</dbReference>
<dbReference type="EMBL" id="JACAZH010000001">
    <property type="protein sequence ID" value="KAF7378436.1"/>
    <property type="molecule type" value="Genomic_DNA"/>
</dbReference>
<keyword evidence="2" id="KW-1185">Reference proteome</keyword>
<reference evidence="1" key="1">
    <citation type="submission" date="2020-05" db="EMBL/GenBank/DDBJ databases">
        <title>Mycena genomes resolve the evolution of fungal bioluminescence.</title>
        <authorList>
            <person name="Tsai I.J."/>
        </authorList>
    </citation>
    <scope>NUCLEOTIDE SEQUENCE</scope>
    <source>
        <strain evidence="1">160909Yilan</strain>
    </source>
</reference>
<proteinExistence type="predicted"/>
<dbReference type="AlphaFoldDB" id="A0A8H6ZK91"/>
<protein>
    <submittedName>
        <fullName evidence="1">Uncharacterized protein</fullName>
    </submittedName>
</protein>
<evidence type="ECO:0000313" key="2">
    <source>
        <dbReference type="Proteomes" id="UP000623467"/>
    </source>
</evidence>
<name>A0A8H6ZK91_9AGAR</name>
<sequence length="177" mass="19767">MPSSSRGQPMHFPPETYDRFARYLASCTPPLPTKPPEGANDVAIKHYKNEALKLFCILAKRSFFIMLDDTERNILQELLLAFEILPQDQKVHLDALKKIANLAFERGWDHTGAAYELVELADSIHVGTFGPKNGSDEEGEDTDDEYVAKKIDSVVDAHAISLPRAQIPALTVCFQDP</sequence>